<evidence type="ECO:0000256" key="1">
    <source>
        <dbReference type="ARBA" id="ARBA00006974"/>
    </source>
</evidence>
<reference evidence="2" key="1">
    <citation type="journal article" date="2016" name="J. Genet.">
        <title>Identification of small auxin-up RNA (SAUR) genes in Urticales plants: mulberry (Morus notabilis), hemp (Cannabis sativa) and ramie (Boehmeria nivea).</title>
        <authorList>
            <person name="Huang X."/>
            <person name="Bao Y."/>
            <person name="Wang B.O."/>
            <person name="Liu L."/>
            <person name="Chen J."/>
            <person name="Dai L."/>
            <person name="Baloch S.U."/>
            <person name="Peng D."/>
        </authorList>
    </citation>
    <scope>NUCLEOTIDE SEQUENCE</scope>
</reference>
<proteinExistence type="evidence at transcript level"/>
<dbReference type="InterPro" id="IPR003676">
    <property type="entry name" value="SAUR_fam"/>
</dbReference>
<organism evidence="2">
    <name type="scientific">Boehmeria nivea</name>
    <name type="common">Chinese grass</name>
    <name type="synonym">Urtica nivea</name>
    <dbReference type="NCBI Taxonomy" id="83906"/>
    <lineage>
        <taxon>Eukaryota</taxon>
        <taxon>Viridiplantae</taxon>
        <taxon>Streptophyta</taxon>
        <taxon>Embryophyta</taxon>
        <taxon>Tracheophyta</taxon>
        <taxon>Spermatophyta</taxon>
        <taxon>Magnoliopsida</taxon>
        <taxon>eudicotyledons</taxon>
        <taxon>Gunneridae</taxon>
        <taxon>Pentapetalae</taxon>
        <taxon>rosids</taxon>
        <taxon>fabids</taxon>
        <taxon>Rosales</taxon>
        <taxon>Urticaceae</taxon>
        <taxon>Boehmeria</taxon>
    </lineage>
</organism>
<dbReference type="AlphaFoldDB" id="A0A172J237"/>
<sequence>MEKYTTISKERRRAPTGWLWVSIGGNKKRLAMRTEHANHPVFKNLLSQQQEYCYGSSPKSGDHGPLALPSCTVSGFYNALVKMEYSPSERMCGTCRRPPPSRRLLMISPFNIFAVHQF</sequence>
<comment type="similarity">
    <text evidence="1">Belongs to the ARG7 family.</text>
</comment>
<dbReference type="GO" id="GO:0009733">
    <property type="term" value="P:response to auxin"/>
    <property type="evidence" value="ECO:0007669"/>
    <property type="project" value="InterPro"/>
</dbReference>
<name>A0A172J237_BOENI</name>
<protein>
    <submittedName>
        <fullName evidence="2">Small auxin up regulated protein</fullName>
    </submittedName>
</protein>
<evidence type="ECO:0000313" key="2">
    <source>
        <dbReference type="EMBL" id="AMQ09579.1"/>
    </source>
</evidence>
<accession>A0A172J237</accession>
<gene>
    <name evidence="2" type="primary">SAUR54</name>
</gene>
<dbReference type="Pfam" id="PF02519">
    <property type="entry name" value="Auxin_inducible"/>
    <property type="match status" value="1"/>
</dbReference>
<dbReference type="EMBL" id="KR076493">
    <property type="protein sequence ID" value="AMQ09579.1"/>
    <property type="molecule type" value="mRNA"/>
</dbReference>